<dbReference type="InterPro" id="IPR041872">
    <property type="entry name" value="Anticodon_Met"/>
</dbReference>
<dbReference type="InterPro" id="IPR023457">
    <property type="entry name" value="Met-tRNA_synth_2"/>
</dbReference>
<keyword evidence="10" id="KW-0472">Membrane</keyword>
<reference evidence="13 14" key="1">
    <citation type="journal article" date="2014" name="PLoS Genet.">
        <title>The Genome of Spironucleus salmonicida Highlights a Fish Pathogen Adapted to Fluctuating Environments.</title>
        <authorList>
            <person name="Xu F."/>
            <person name="Jerlstrom-Hultqvist J."/>
            <person name="Einarsson E."/>
            <person name="Astvaldsson A."/>
            <person name="Svard S.G."/>
            <person name="Andersson J.O."/>
        </authorList>
    </citation>
    <scope>NUCLEOTIDE SEQUENCE</scope>
    <source>
        <strain evidence="14">ATCC 50377</strain>
    </source>
</reference>
<dbReference type="EMBL" id="KI545996">
    <property type="protein sequence ID" value="EST48272.1"/>
    <property type="molecule type" value="Genomic_DNA"/>
</dbReference>
<comment type="similarity">
    <text evidence="8">Belongs to the class-I aminoacyl-tRNA synthetase family.</text>
</comment>
<dbReference type="CDD" id="cd00814">
    <property type="entry name" value="MetRS_core"/>
    <property type="match status" value="1"/>
</dbReference>
<dbReference type="Gene3D" id="1.10.730.10">
    <property type="entry name" value="Isoleucyl-tRNA Synthetase, Domain 1"/>
    <property type="match status" value="1"/>
</dbReference>
<evidence type="ECO:0000256" key="9">
    <source>
        <dbReference type="SAM" id="MobiDB-lite"/>
    </source>
</evidence>
<dbReference type="PRINTS" id="PR01041">
    <property type="entry name" value="TRNASYNTHMET"/>
</dbReference>
<organism evidence="13">
    <name type="scientific">Spironucleus salmonicida</name>
    <dbReference type="NCBI Taxonomy" id="348837"/>
    <lineage>
        <taxon>Eukaryota</taxon>
        <taxon>Metamonada</taxon>
        <taxon>Diplomonadida</taxon>
        <taxon>Hexamitidae</taxon>
        <taxon>Hexamitinae</taxon>
        <taxon>Spironucleus</taxon>
    </lineage>
</organism>
<dbReference type="SUPFAM" id="SSF52374">
    <property type="entry name" value="Nucleotidylyl transferase"/>
    <property type="match status" value="1"/>
</dbReference>
<evidence type="ECO:0000313" key="15">
    <source>
        <dbReference type="Proteomes" id="UP000018208"/>
    </source>
</evidence>
<dbReference type="GO" id="GO:0006431">
    <property type="term" value="P:methionyl-tRNA aminoacylation"/>
    <property type="evidence" value="ECO:0007669"/>
    <property type="project" value="InterPro"/>
</dbReference>
<keyword evidence="15" id="KW-1185">Reference proteome</keyword>
<name>V6LUH4_9EUKA</name>
<feature type="domain" description="Methionyl-tRNA synthetase anticodon-binding" evidence="12">
    <location>
        <begin position="396"/>
        <end position="513"/>
    </location>
</feature>
<evidence type="ECO:0000256" key="7">
    <source>
        <dbReference type="ARBA" id="ARBA00047364"/>
    </source>
</evidence>
<accession>V6LUH4</accession>
<dbReference type="VEuPathDB" id="GiardiaDB:SS50377_25751"/>
<evidence type="ECO:0000259" key="12">
    <source>
        <dbReference type="Pfam" id="PF19303"/>
    </source>
</evidence>
<gene>
    <name evidence="13" type="ORF">SS50377_11613</name>
    <name evidence="14" type="ORF">SS50377_25751</name>
</gene>
<comment type="catalytic activity">
    <reaction evidence="7">
        <text>tRNA(Met) + L-methionine + ATP = L-methionyl-tRNA(Met) + AMP + diphosphate</text>
        <dbReference type="Rhea" id="RHEA:13481"/>
        <dbReference type="Rhea" id="RHEA-COMP:9667"/>
        <dbReference type="Rhea" id="RHEA-COMP:9698"/>
        <dbReference type="ChEBI" id="CHEBI:30616"/>
        <dbReference type="ChEBI" id="CHEBI:33019"/>
        <dbReference type="ChEBI" id="CHEBI:57844"/>
        <dbReference type="ChEBI" id="CHEBI:78442"/>
        <dbReference type="ChEBI" id="CHEBI:78530"/>
        <dbReference type="ChEBI" id="CHEBI:456215"/>
        <dbReference type="EC" id="6.1.1.10"/>
    </reaction>
</comment>
<evidence type="ECO:0000259" key="11">
    <source>
        <dbReference type="Pfam" id="PF09334"/>
    </source>
</evidence>
<dbReference type="InterPro" id="IPR014758">
    <property type="entry name" value="Met-tRNA_synth"/>
</dbReference>
<keyword evidence="10" id="KW-0812">Transmembrane</keyword>
<evidence type="ECO:0000256" key="8">
    <source>
        <dbReference type="RuleBase" id="RU363039"/>
    </source>
</evidence>
<feature type="region of interest" description="Disordered" evidence="9">
    <location>
        <begin position="520"/>
        <end position="547"/>
    </location>
</feature>
<feature type="transmembrane region" description="Helical" evidence="10">
    <location>
        <begin position="443"/>
        <end position="465"/>
    </location>
</feature>
<keyword evidence="6 8" id="KW-0030">Aminoacyl-tRNA synthetase</keyword>
<dbReference type="OrthoDB" id="24670at2759"/>
<dbReference type="GO" id="GO:0005739">
    <property type="term" value="C:mitochondrion"/>
    <property type="evidence" value="ECO:0007669"/>
    <property type="project" value="UniProtKB-ARBA"/>
</dbReference>
<evidence type="ECO:0000256" key="1">
    <source>
        <dbReference type="ARBA" id="ARBA00012838"/>
    </source>
</evidence>
<dbReference type="EMBL" id="AUWU02000006">
    <property type="protein sequence ID" value="KAH0571562.1"/>
    <property type="molecule type" value="Genomic_DNA"/>
</dbReference>
<dbReference type="InterPro" id="IPR009080">
    <property type="entry name" value="tRNAsynth_Ia_anticodon-bd"/>
</dbReference>
<dbReference type="PANTHER" id="PTHR43326:SF1">
    <property type="entry name" value="METHIONINE--TRNA LIGASE, MITOCHONDRIAL"/>
    <property type="match status" value="1"/>
</dbReference>
<dbReference type="Gene3D" id="2.170.220.10">
    <property type="match status" value="1"/>
</dbReference>
<evidence type="ECO:0000256" key="4">
    <source>
        <dbReference type="ARBA" id="ARBA00022840"/>
    </source>
</evidence>
<dbReference type="GO" id="GO:0004825">
    <property type="term" value="F:methionine-tRNA ligase activity"/>
    <property type="evidence" value="ECO:0007669"/>
    <property type="project" value="UniProtKB-EC"/>
</dbReference>
<dbReference type="Pfam" id="PF09334">
    <property type="entry name" value="tRNA-synt_1g"/>
    <property type="match status" value="1"/>
</dbReference>
<dbReference type="InterPro" id="IPR033911">
    <property type="entry name" value="MetRS_core"/>
</dbReference>
<dbReference type="InterPro" id="IPR015413">
    <property type="entry name" value="Methionyl/Leucyl_tRNA_Synth"/>
</dbReference>
<proteinExistence type="inferred from homology"/>
<dbReference type="Proteomes" id="UP000018208">
    <property type="component" value="Unassembled WGS sequence"/>
</dbReference>
<feature type="transmembrane region" description="Helical" evidence="10">
    <location>
        <begin position="271"/>
        <end position="296"/>
    </location>
</feature>
<dbReference type="GO" id="GO:0005524">
    <property type="term" value="F:ATP binding"/>
    <property type="evidence" value="ECO:0007669"/>
    <property type="project" value="UniProtKB-KW"/>
</dbReference>
<feature type="compositionally biased region" description="Basic and acidic residues" evidence="9">
    <location>
        <begin position="536"/>
        <end position="547"/>
    </location>
</feature>
<keyword evidence="2 8" id="KW-0436">Ligase</keyword>
<dbReference type="Pfam" id="PF19303">
    <property type="entry name" value="Anticodon_3"/>
    <property type="match status" value="1"/>
</dbReference>
<evidence type="ECO:0000256" key="6">
    <source>
        <dbReference type="ARBA" id="ARBA00023146"/>
    </source>
</evidence>
<keyword evidence="3 8" id="KW-0547">Nucleotide-binding</keyword>
<dbReference type="NCBIfam" id="TIGR00398">
    <property type="entry name" value="metG"/>
    <property type="match status" value="1"/>
</dbReference>
<dbReference type="InterPro" id="IPR014729">
    <property type="entry name" value="Rossmann-like_a/b/a_fold"/>
</dbReference>
<feature type="domain" description="Methionyl/Leucyl tRNA synthetase" evidence="11">
    <location>
        <begin position="5"/>
        <end position="364"/>
    </location>
</feature>
<sequence length="547" mass="62857">MSKPYYLTTPIYYVNGSAHIGHIYTTTLADCIARYHRLCDEETFFLTGCDEHGMKVQQTAEQNGVDTQQWCDKIADTFKTAFADFHITQFDRFIRTTDKDHIQTAQKLWIKLQDNGHIYKAKYEGWYCISDECFVTELNVHDAEKDGKTVKVNEDGNLCVWHSEENYMFRLTSFKQQLLEYYANNDIITPKFRQDEIIQLIQEHLQDVSISRSQAKIHWGIPVPNDPEHVMYVWIDALSNYLTGANYFTNNTAWPANVHILGKDIIRFHCIYWPAFLMGAGIELPLHFLVHGWWVAKNGQKMGKSLGNATSPQELADGFGIDALKYYMLSEASPDSDGIISGELVCAKLNADLANALGNLLNRCVVEKILPGQIVPECNIEDFAQFKILIDNVEGLYATVNDAMIHYKTKDALFAIFAQVYAVNNFLQMNEPWKLIKTDIKKYNSVMFTAISLLRIIGILLLPFMPDKMEELLRQLGIPEDEWKINQKNLKFLVLKMGQKIGTEKAILFQRVILKEEEVEKPVQKKKEPKVKKSKAVKEAVQEEKQE</sequence>
<dbReference type="PANTHER" id="PTHR43326">
    <property type="entry name" value="METHIONYL-TRNA SYNTHETASE"/>
    <property type="match status" value="1"/>
</dbReference>
<evidence type="ECO:0000256" key="3">
    <source>
        <dbReference type="ARBA" id="ARBA00022741"/>
    </source>
</evidence>
<reference evidence="14" key="2">
    <citation type="submission" date="2020-12" db="EMBL/GenBank/DDBJ databases">
        <title>New Spironucleus salmonicida genome in near-complete chromosomes.</title>
        <authorList>
            <person name="Xu F."/>
            <person name="Kurt Z."/>
            <person name="Jimenez-Gonzalez A."/>
            <person name="Astvaldsson A."/>
            <person name="Andersson J.O."/>
            <person name="Svard S.G."/>
        </authorList>
    </citation>
    <scope>NUCLEOTIDE SEQUENCE</scope>
    <source>
        <strain evidence="14">ATCC 50377</strain>
    </source>
</reference>
<dbReference type="AlphaFoldDB" id="V6LUH4"/>
<dbReference type="EC" id="6.1.1.10" evidence="1"/>
<dbReference type="Gene3D" id="3.40.50.620">
    <property type="entry name" value="HUPs"/>
    <property type="match status" value="1"/>
</dbReference>
<evidence type="ECO:0000256" key="5">
    <source>
        <dbReference type="ARBA" id="ARBA00022917"/>
    </source>
</evidence>
<evidence type="ECO:0000256" key="10">
    <source>
        <dbReference type="SAM" id="Phobius"/>
    </source>
</evidence>
<keyword evidence="10" id="KW-1133">Transmembrane helix</keyword>
<keyword evidence="5 8" id="KW-0648">Protein biosynthesis</keyword>
<keyword evidence="4 8" id="KW-0067">ATP-binding</keyword>
<dbReference type="SUPFAM" id="SSF47323">
    <property type="entry name" value="Anticodon-binding domain of a subclass of class I aminoacyl-tRNA synthetases"/>
    <property type="match status" value="1"/>
</dbReference>
<protein>
    <recommendedName>
        <fullName evidence="1">methionine--tRNA ligase</fullName>
        <ecNumber evidence="1">6.1.1.10</ecNumber>
    </recommendedName>
</protein>
<evidence type="ECO:0000313" key="13">
    <source>
        <dbReference type="EMBL" id="EST48272.1"/>
    </source>
</evidence>
<dbReference type="FunFam" id="2.170.220.10:FF:000001">
    <property type="entry name" value="methionine--tRNA ligase, mitochondrial"/>
    <property type="match status" value="1"/>
</dbReference>
<evidence type="ECO:0000313" key="14">
    <source>
        <dbReference type="EMBL" id="KAH0571562.1"/>
    </source>
</evidence>
<evidence type="ECO:0000256" key="2">
    <source>
        <dbReference type="ARBA" id="ARBA00022598"/>
    </source>
</evidence>